<reference evidence="11 12" key="1">
    <citation type="submission" date="2019-01" db="EMBL/GenBank/DDBJ databases">
        <authorList>
            <person name="Chen W.-M."/>
        </authorList>
    </citation>
    <scope>NUCLEOTIDE SEQUENCE [LARGE SCALE GENOMIC DNA]</scope>
    <source>
        <strain evidence="11 12">ICH-3</strain>
    </source>
</reference>
<evidence type="ECO:0000259" key="9">
    <source>
        <dbReference type="Pfam" id="PF21082"/>
    </source>
</evidence>
<dbReference type="PANTHER" id="PTHR30221:SF1">
    <property type="entry name" value="SMALL-CONDUCTANCE MECHANOSENSITIVE CHANNEL"/>
    <property type="match status" value="1"/>
</dbReference>
<gene>
    <name evidence="11" type="ORF">ENE75_02360</name>
</gene>
<dbReference type="InterPro" id="IPR008910">
    <property type="entry name" value="MSC_TM_helix"/>
</dbReference>
<evidence type="ECO:0000256" key="5">
    <source>
        <dbReference type="ARBA" id="ARBA00022989"/>
    </source>
</evidence>
<protein>
    <recommendedName>
        <fullName evidence="7">Small-conductance mechanosensitive channel</fullName>
    </recommendedName>
</protein>
<keyword evidence="12" id="KW-1185">Reference proteome</keyword>
<comment type="caution">
    <text evidence="7">Lacks conserved residue(s) required for the propagation of feature annotation.</text>
</comment>
<evidence type="ECO:0000256" key="1">
    <source>
        <dbReference type="ARBA" id="ARBA00004651"/>
    </source>
</evidence>
<dbReference type="SUPFAM" id="SSF82861">
    <property type="entry name" value="Mechanosensitive channel protein MscS (YggB), transmembrane region"/>
    <property type="match status" value="1"/>
</dbReference>
<keyword evidence="3" id="KW-1003">Cell membrane</keyword>
<feature type="transmembrane region" description="Helical" evidence="7">
    <location>
        <begin position="23"/>
        <end position="44"/>
    </location>
</feature>
<dbReference type="SUPFAM" id="SSF50182">
    <property type="entry name" value="Sm-like ribonucleoproteins"/>
    <property type="match status" value="1"/>
</dbReference>
<keyword evidence="7" id="KW-0406">Ion transport</keyword>
<keyword evidence="7" id="KW-0407">Ion channel</keyword>
<keyword evidence="7" id="KW-0997">Cell inner membrane</keyword>
<evidence type="ECO:0000256" key="3">
    <source>
        <dbReference type="ARBA" id="ARBA00022475"/>
    </source>
</evidence>
<dbReference type="InterPro" id="IPR049278">
    <property type="entry name" value="MS_channel_C"/>
</dbReference>
<evidence type="ECO:0000313" key="12">
    <source>
        <dbReference type="Proteomes" id="UP000288178"/>
    </source>
</evidence>
<feature type="domain" description="Mechanosensitive ion channel MscS C-terminal" evidence="9">
    <location>
        <begin position="184"/>
        <end position="262"/>
    </location>
</feature>
<sequence>MNDILQRYTEQLPALLIAWGGNLAGALITLVVGFTIAGWAGRLVRKALGRSDKIDPVFHPLAGKIVRLVIMAFTVIAVLGRFGVETASLIAAVGAAGLAIGLALQGTLSNVAAGVMILLLRPFKIGDAVNIGGSVYVIDSIGFFACRAHLPDGPKAFIPNAEIWGKTLVNLSETDQDLRRIDQTYGIAYGDDIDTAIAILQRVVAADPRVRTEPAPLIKVQALADSSVNILLRVWTARTDWWDTQLDLMKDAKQQLEAGGITIPFPQRELHVIQAAAPRA</sequence>
<dbReference type="RefSeq" id="WP_128195238.1">
    <property type="nucleotide sequence ID" value="NZ_SACT01000001.1"/>
</dbReference>
<dbReference type="InterPro" id="IPR011066">
    <property type="entry name" value="MscS_channel_C_sf"/>
</dbReference>
<dbReference type="SUPFAM" id="SSF82689">
    <property type="entry name" value="Mechanosensitive channel protein MscS (YggB), C-terminal domain"/>
    <property type="match status" value="1"/>
</dbReference>
<feature type="transmembrane region" description="Helical" evidence="7">
    <location>
        <begin position="65"/>
        <end position="84"/>
    </location>
</feature>
<comment type="function">
    <text evidence="7">Mechanosensitive channel that participates in the regulation of osmotic pressure changes within the cell, opening in response to stretch forces in the membrane lipid bilayer, without the need for other proteins. Contributes to normal resistance to hypoosmotic shock. Forms an ion channel of 1.0 nanosiemens conductance with a slight preference for anions.</text>
</comment>
<evidence type="ECO:0000259" key="8">
    <source>
        <dbReference type="Pfam" id="PF00924"/>
    </source>
</evidence>
<comment type="subcellular location">
    <subcellularLocation>
        <location evidence="7">Cell inner membrane</location>
        <topology evidence="7">Multi-pass membrane protein</topology>
    </subcellularLocation>
    <subcellularLocation>
        <location evidence="1">Cell membrane</location>
        <topology evidence="1">Multi-pass membrane protein</topology>
    </subcellularLocation>
</comment>
<proteinExistence type="inferred from homology"/>
<dbReference type="InterPro" id="IPR010920">
    <property type="entry name" value="LSM_dom_sf"/>
</dbReference>
<dbReference type="GO" id="GO:0005886">
    <property type="term" value="C:plasma membrane"/>
    <property type="evidence" value="ECO:0007669"/>
    <property type="project" value="UniProtKB-SubCell"/>
</dbReference>
<accession>A0A3S2US24</accession>
<dbReference type="InterPro" id="IPR049142">
    <property type="entry name" value="MS_channel_1st"/>
</dbReference>
<evidence type="ECO:0000256" key="6">
    <source>
        <dbReference type="ARBA" id="ARBA00023136"/>
    </source>
</evidence>
<evidence type="ECO:0000256" key="4">
    <source>
        <dbReference type="ARBA" id="ARBA00022692"/>
    </source>
</evidence>
<dbReference type="Pfam" id="PF21082">
    <property type="entry name" value="MS_channel_3rd"/>
    <property type="match status" value="1"/>
</dbReference>
<name>A0A3S2US24_9BURK</name>
<dbReference type="InterPro" id="IPR045275">
    <property type="entry name" value="MscS_archaea/bacteria_type"/>
</dbReference>
<dbReference type="InterPro" id="IPR006685">
    <property type="entry name" value="MscS_channel_2nd"/>
</dbReference>
<evidence type="ECO:0000256" key="2">
    <source>
        <dbReference type="ARBA" id="ARBA00008017"/>
    </source>
</evidence>
<dbReference type="GO" id="GO:0008381">
    <property type="term" value="F:mechanosensitive monoatomic ion channel activity"/>
    <property type="evidence" value="ECO:0007669"/>
    <property type="project" value="InterPro"/>
</dbReference>
<dbReference type="PANTHER" id="PTHR30221">
    <property type="entry name" value="SMALL-CONDUCTANCE MECHANOSENSITIVE CHANNEL"/>
    <property type="match status" value="1"/>
</dbReference>
<dbReference type="InterPro" id="IPR011014">
    <property type="entry name" value="MscS_channel_TM-2"/>
</dbReference>
<keyword evidence="6 7" id="KW-0472">Membrane</keyword>
<dbReference type="Gene3D" id="3.30.70.100">
    <property type="match status" value="1"/>
</dbReference>
<organism evidence="11 12">
    <name type="scientific">Rubrivivax albus</name>
    <dbReference type="NCBI Taxonomy" id="2499835"/>
    <lineage>
        <taxon>Bacteria</taxon>
        <taxon>Pseudomonadati</taxon>
        <taxon>Pseudomonadota</taxon>
        <taxon>Betaproteobacteria</taxon>
        <taxon>Burkholderiales</taxon>
        <taxon>Sphaerotilaceae</taxon>
        <taxon>Rubrivivax</taxon>
    </lineage>
</organism>
<comment type="caution">
    <text evidence="11">The sequence shown here is derived from an EMBL/GenBank/DDBJ whole genome shotgun (WGS) entry which is preliminary data.</text>
</comment>
<dbReference type="Proteomes" id="UP000288178">
    <property type="component" value="Unassembled WGS sequence"/>
</dbReference>
<evidence type="ECO:0000259" key="10">
    <source>
        <dbReference type="Pfam" id="PF21088"/>
    </source>
</evidence>
<dbReference type="Pfam" id="PF05552">
    <property type="entry name" value="MS_channel_1st_1"/>
    <property type="match status" value="1"/>
</dbReference>
<feature type="transmembrane region" description="Helical" evidence="7">
    <location>
        <begin position="90"/>
        <end position="120"/>
    </location>
</feature>
<dbReference type="OrthoDB" id="9809206at2"/>
<evidence type="ECO:0000256" key="7">
    <source>
        <dbReference type="RuleBase" id="RU369025"/>
    </source>
</evidence>
<dbReference type="EMBL" id="SACT01000001">
    <property type="protein sequence ID" value="RVT53756.1"/>
    <property type="molecule type" value="Genomic_DNA"/>
</dbReference>
<feature type="domain" description="Mechanosensitive ion channel transmembrane helices 2/3" evidence="10">
    <location>
        <begin position="64"/>
        <end position="105"/>
    </location>
</feature>
<comment type="subunit">
    <text evidence="7">Homoheptamer.</text>
</comment>
<keyword evidence="7" id="KW-0813">Transport</keyword>
<dbReference type="Gene3D" id="2.30.30.60">
    <property type="match status" value="1"/>
</dbReference>
<dbReference type="InterPro" id="IPR023408">
    <property type="entry name" value="MscS_beta-dom_sf"/>
</dbReference>
<keyword evidence="5 7" id="KW-1133">Transmembrane helix</keyword>
<comment type="similarity">
    <text evidence="2 7">Belongs to the MscS (TC 1.A.23) family.</text>
</comment>
<dbReference type="AlphaFoldDB" id="A0A3S2US24"/>
<dbReference type="Pfam" id="PF00924">
    <property type="entry name" value="MS_channel_2nd"/>
    <property type="match status" value="1"/>
</dbReference>
<feature type="domain" description="Mechanosensitive ion channel MscS" evidence="8">
    <location>
        <begin position="107"/>
        <end position="172"/>
    </location>
</feature>
<dbReference type="Pfam" id="PF21088">
    <property type="entry name" value="MS_channel_1st"/>
    <property type="match status" value="1"/>
</dbReference>
<keyword evidence="4 7" id="KW-0812">Transmembrane</keyword>
<dbReference type="Gene3D" id="1.10.287.1260">
    <property type="match status" value="1"/>
</dbReference>
<evidence type="ECO:0000313" key="11">
    <source>
        <dbReference type="EMBL" id="RVT53756.1"/>
    </source>
</evidence>